<accession>A0A150PTB5</accession>
<feature type="chain" id="PRO_5007566169" description="Secreted protein" evidence="1">
    <location>
        <begin position="28"/>
        <end position="342"/>
    </location>
</feature>
<dbReference type="EMBL" id="JELY01000570">
    <property type="protein sequence ID" value="KYF58912.1"/>
    <property type="molecule type" value="Genomic_DNA"/>
</dbReference>
<proteinExistence type="predicted"/>
<comment type="caution">
    <text evidence="2">The sequence shown here is derived from an EMBL/GenBank/DDBJ whole genome shotgun (WGS) entry which is preliminary data.</text>
</comment>
<evidence type="ECO:0000256" key="1">
    <source>
        <dbReference type="SAM" id="SignalP"/>
    </source>
</evidence>
<sequence>MNRTALPARRALLVALSTLALGVPCCAGTNFAPSSEVEGLRVLAVTADRPYAAAPLGGGVTFEMTYADAPGAGAGPRPVEITWLGGCVNPPVGIDEQIGCLPQLLGAAREFAPGGAASNGENEEAEETPRLFDRDDMTAEQSGEPGKAKFKMVLPDDIFEGARPTETGSFFARAYVFFTVCAGTTRVASSPLEAGFPLECVGEDGAVLGPDSFVVGYTQVYVFADRRSNENPPVTGLTVKLGDAEVALDDEGLPVVERCERPEETQAQGCSAPAPEGDGCVEYGIEAIVGDVAEVDVEAAGLSAPGVREAIWVDYYTDGGGFDGARRLVSDTTRGFLGGHGT</sequence>
<reference evidence="2 3" key="1">
    <citation type="submission" date="2014-02" db="EMBL/GenBank/DDBJ databases">
        <title>The small core and large imbalanced accessory genome model reveals a collaborative survival strategy of Sorangium cellulosum strains in nature.</title>
        <authorList>
            <person name="Han K."/>
            <person name="Peng R."/>
            <person name="Blom J."/>
            <person name="Li Y.-Z."/>
        </authorList>
    </citation>
    <scope>NUCLEOTIDE SEQUENCE [LARGE SCALE GENOMIC DNA]</scope>
    <source>
        <strain evidence="2 3">So0157-25</strain>
    </source>
</reference>
<feature type="signal peptide" evidence="1">
    <location>
        <begin position="1"/>
        <end position="27"/>
    </location>
</feature>
<protein>
    <recommendedName>
        <fullName evidence="4">Secreted protein</fullName>
    </recommendedName>
</protein>
<dbReference type="Proteomes" id="UP000075420">
    <property type="component" value="Unassembled WGS sequence"/>
</dbReference>
<gene>
    <name evidence="2" type="ORF">BE08_28625</name>
</gene>
<evidence type="ECO:0000313" key="2">
    <source>
        <dbReference type="EMBL" id="KYF58912.1"/>
    </source>
</evidence>
<evidence type="ECO:0000313" key="3">
    <source>
        <dbReference type="Proteomes" id="UP000075420"/>
    </source>
</evidence>
<keyword evidence="1" id="KW-0732">Signal</keyword>
<dbReference type="AlphaFoldDB" id="A0A150PTB5"/>
<feature type="non-terminal residue" evidence="2">
    <location>
        <position position="342"/>
    </location>
</feature>
<name>A0A150PTB5_SORCE</name>
<organism evidence="2 3">
    <name type="scientific">Sorangium cellulosum</name>
    <name type="common">Polyangium cellulosum</name>
    <dbReference type="NCBI Taxonomy" id="56"/>
    <lineage>
        <taxon>Bacteria</taxon>
        <taxon>Pseudomonadati</taxon>
        <taxon>Myxococcota</taxon>
        <taxon>Polyangia</taxon>
        <taxon>Polyangiales</taxon>
        <taxon>Polyangiaceae</taxon>
        <taxon>Sorangium</taxon>
    </lineage>
</organism>
<evidence type="ECO:0008006" key="4">
    <source>
        <dbReference type="Google" id="ProtNLM"/>
    </source>
</evidence>